<dbReference type="Proteomes" id="UP001061361">
    <property type="component" value="Chromosome"/>
</dbReference>
<dbReference type="InterPro" id="IPR003661">
    <property type="entry name" value="HisK_dim/P_dom"/>
</dbReference>
<dbReference type="Gene3D" id="3.40.50.2300">
    <property type="match status" value="1"/>
</dbReference>
<dbReference type="PANTHER" id="PTHR45339">
    <property type="entry name" value="HYBRID SIGNAL TRANSDUCTION HISTIDINE KINASE J"/>
    <property type="match status" value="1"/>
</dbReference>
<organism evidence="9 10">
    <name type="scientific">Pseudodesulfovibrio portus</name>
    <dbReference type="NCBI Taxonomy" id="231439"/>
    <lineage>
        <taxon>Bacteria</taxon>
        <taxon>Pseudomonadati</taxon>
        <taxon>Thermodesulfobacteriota</taxon>
        <taxon>Desulfovibrionia</taxon>
        <taxon>Desulfovibrionales</taxon>
        <taxon>Desulfovibrionaceae</taxon>
    </lineage>
</organism>
<dbReference type="InterPro" id="IPR000014">
    <property type="entry name" value="PAS"/>
</dbReference>
<gene>
    <name evidence="9" type="ORF">JCM14722_20830</name>
</gene>
<dbReference type="Gene3D" id="3.40.190.10">
    <property type="entry name" value="Periplasmic binding protein-like II"/>
    <property type="match status" value="2"/>
</dbReference>
<dbReference type="PROSITE" id="PS50109">
    <property type="entry name" value="HIS_KIN"/>
    <property type="match status" value="1"/>
</dbReference>
<dbReference type="Pfam" id="PF00072">
    <property type="entry name" value="Response_reg"/>
    <property type="match status" value="1"/>
</dbReference>
<evidence type="ECO:0000256" key="4">
    <source>
        <dbReference type="PROSITE-ProRule" id="PRU00169"/>
    </source>
</evidence>
<dbReference type="Pfam" id="PF00512">
    <property type="entry name" value="HisKA"/>
    <property type="match status" value="1"/>
</dbReference>
<name>A0ABM8ATE6_9BACT</name>
<proteinExistence type="predicted"/>
<evidence type="ECO:0000256" key="2">
    <source>
        <dbReference type="ARBA" id="ARBA00012438"/>
    </source>
</evidence>
<dbReference type="Pfam" id="PF00497">
    <property type="entry name" value="SBP_bac_3"/>
    <property type="match status" value="1"/>
</dbReference>
<dbReference type="SMART" id="SM00062">
    <property type="entry name" value="PBPb"/>
    <property type="match status" value="1"/>
</dbReference>
<evidence type="ECO:0000313" key="10">
    <source>
        <dbReference type="Proteomes" id="UP001061361"/>
    </source>
</evidence>
<keyword evidence="10" id="KW-1185">Reference proteome</keyword>
<dbReference type="CDD" id="cd00082">
    <property type="entry name" value="HisKA"/>
    <property type="match status" value="1"/>
</dbReference>
<dbReference type="PROSITE" id="PS50112">
    <property type="entry name" value="PAS"/>
    <property type="match status" value="1"/>
</dbReference>
<dbReference type="SUPFAM" id="SSF55874">
    <property type="entry name" value="ATPase domain of HSP90 chaperone/DNA topoisomerase II/histidine kinase"/>
    <property type="match status" value="1"/>
</dbReference>
<dbReference type="InterPro" id="IPR003594">
    <property type="entry name" value="HATPase_dom"/>
</dbReference>
<dbReference type="EMBL" id="AP026708">
    <property type="protein sequence ID" value="BDQ34541.1"/>
    <property type="molecule type" value="Genomic_DNA"/>
</dbReference>
<reference evidence="9" key="1">
    <citation type="submission" date="2022-08" db="EMBL/GenBank/DDBJ databases">
        <title>Genome Sequence of the sulphate-reducing bacterium, Pseudodesulfovibrio portus JCM14722.</title>
        <authorList>
            <person name="Kondo R."/>
            <person name="Kataoka T."/>
        </authorList>
    </citation>
    <scope>NUCLEOTIDE SEQUENCE</scope>
    <source>
        <strain evidence="9">JCM 14722</strain>
    </source>
</reference>
<dbReference type="Gene3D" id="3.30.565.10">
    <property type="entry name" value="Histidine kinase-like ATPase, C-terminal domain"/>
    <property type="match status" value="1"/>
</dbReference>
<dbReference type="Gene3D" id="3.30.450.20">
    <property type="entry name" value="PAS domain"/>
    <property type="match status" value="1"/>
</dbReference>
<evidence type="ECO:0000259" key="8">
    <source>
        <dbReference type="PROSITE" id="PS50112"/>
    </source>
</evidence>
<evidence type="ECO:0000256" key="5">
    <source>
        <dbReference type="SAM" id="Coils"/>
    </source>
</evidence>
<keyword evidence="5" id="KW-0175">Coiled coil</keyword>
<dbReference type="InterPro" id="IPR004358">
    <property type="entry name" value="Sig_transdc_His_kin-like_C"/>
</dbReference>
<evidence type="ECO:0000256" key="1">
    <source>
        <dbReference type="ARBA" id="ARBA00000085"/>
    </source>
</evidence>
<feature type="coiled-coil region" evidence="5">
    <location>
        <begin position="416"/>
        <end position="443"/>
    </location>
</feature>
<dbReference type="EC" id="2.7.13.3" evidence="2"/>
<dbReference type="CDD" id="cd16922">
    <property type="entry name" value="HATPase_EvgS-ArcB-TorS-like"/>
    <property type="match status" value="1"/>
</dbReference>
<evidence type="ECO:0000259" key="6">
    <source>
        <dbReference type="PROSITE" id="PS50109"/>
    </source>
</evidence>
<dbReference type="PROSITE" id="PS50110">
    <property type="entry name" value="RESPONSE_REGULATORY"/>
    <property type="match status" value="1"/>
</dbReference>
<feature type="domain" description="PAS" evidence="8">
    <location>
        <begin position="297"/>
        <end position="369"/>
    </location>
</feature>
<dbReference type="SUPFAM" id="SSF52172">
    <property type="entry name" value="CheY-like"/>
    <property type="match status" value="1"/>
</dbReference>
<comment type="catalytic activity">
    <reaction evidence="1">
        <text>ATP + protein L-histidine = ADP + protein N-phospho-L-histidine.</text>
        <dbReference type="EC" id="2.7.13.3"/>
    </reaction>
</comment>
<dbReference type="InterPro" id="IPR005467">
    <property type="entry name" value="His_kinase_dom"/>
</dbReference>
<feature type="domain" description="Histidine kinase" evidence="6">
    <location>
        <begin position="443"/>
        <end position="665"/>
    </location>
</feature>
<sequence>MCLVLLAPAPAHAAHGKGGHLIAVVLKDFPPLYISDDEGGHSGFAIDVLVEVAERTGLRYELLEVENWGEAMSALETGRGDFIPGIGISQARQERFIFSDVFETIPVVCFVRNETYDIGGIDDLPGRRTAVMDRSAAQTVLGKTAGMLLTPYNTIDEALFSLLAGKVDAFVFPEYVLKRKAREIGVEDQIKVVGEPLIELKRGYLFRRDEAPLRDRVNEALRDFVGSPEYNEIFARWWFKPAPFWTIWRVSLAAAFLLVLTMVSFAVWRWQTVSALNRRLNRTMEERLLAQNRLEASERLLNKAQELTTVGSFERDLSTGKGYWSDALFKILGYPPAGESPSEAAFIEHIHPEDRTRYRHGIESATPEYPNDFFEFRFKPLGSDEYRFATCLFSYEFAPDGTPLKRIGAIQDITDRKAIEKQLREAKDKAEAANHAKSEFLANMSHELRTPLNGAMGMLQLMKMERLDPEHRDYVRTALASCRNLTTLINDILDLSKVEANKLVLSMVDFNPAELVESVRETFVMLAAEKRIGLEFSIADDLPECVVGDPARLRQVLFNLVGNAIKFTEMGSVSVEVFSLARDERGMCRLLFSVRDTGIGVPDDMVDRIFGPFTQVDGAYTRRFQGTGLGLHIVKRLVSLMGGNISIESMQDRGTTVHVTLSFMVVGRPDPLLPKPPRSLSSSSTPRHILIVEDERVNLLTISRFVERLGHRHTCAVNGLEAVRIMQEKNIDMVLMDVQMPVMNGIEATRAIRELDTLGPRRDVPIIALTAHAMSGDREAFLAEGMSGYLAKPVSLEELETMLAEFFNP</sequence>
<evidence type="ECO:0000256" key="3">
    <source>
        <dbReference type="ARBA" id="ARBA00022553"/>
    </source>
</evidence>
<dbReference type="SUPFAM" id="SSF47384">
    <property type="entry name" value="Homodimeric domain of signal transducing histidine kinase"/>
    <property type="match status" value="1"/>
</dbReference>
<protein>
    <recommendedName>
        <fullName evidence="2">histidine kinase</fullName>
        <ecNumber evidence="2">2.7.13.3</ecNumber>
    </recommendedName>
</protein>
<dbReference type="InterPro" id="IPR035965">
    <property type="entry name" value="PAS-like_dom_sf"/>
</dbReference>
<feature type="coiled-coil region" evidence="5">
    <location>
        <begin position="273"/>
        <end position="307"/>
    </location>
</feature>
<dbReference type="SUPFAM" id="SSF53850">
    <property type="entry name" value="Periplasmic binding protein-like II"/>
    <property type="match status" value="1"/>
</dbReference>
<dbReference type="CDD" id="cd13704">
    <property type="entry name" value="PBP2_HisK"/>
    <property type="match status" value="1"/>
</dbReference>
<dbReference type="InterPro" id="IPR036097">
    <property type="entry name" value="HisK_dim/P_sf"/>
</dbReference>
<dbReference type="SMART" id="SM00448">
    <property type="entry name" value="REC"/>
    <property type="match status" value="1"/>
</dbReference>
<dbReference type="SMART" id="SM00387">
    <property type="entry name" value="HATPase_c"/>
    <property type="match status" value="1"/>
</dbReference>
<dbReference type="InterPro" id="IPR011006">
    <property type="entry name" value="CheY-like_superfamily"/>
</dbReference>
<dbReference type="Gene3D" id="1.10.287.130">
    <property type="match status" value="1"/>
</dbReference>
<dbReference type="SUPFAM" id="SSF55785">
    <property type="entry name" value="PYP-like sensor domain (PAS domain)"/>
    <property type="match status" value="1"/>
</dbReference>
<dbReference type="InterPro" id="IPR001638">
    <property type="entry name" value="Solute-binding_3/MltF_N"/>
</dbReference>
<keyword evidence="3 4" id="KW-0597">Phosphoprotein</keyword>
<dbReference type="PRINTS" id="PR00344">
    <property type="entry name" value="BCTRLSENSOR"/>
</dbReference>
<dbReference type="InterPro" id="IPR036890">
    <property type="entry name" value="HATPase_C_sf"/>
</dbReference>
<evidence type="ECO:0000259" key="7">
    <source>
        <dbReference type="PROSITE" id="PS50110"/>
    </source>
</evidence>
<feature type="domain" description="Response regulatory" evidence="7">
    <location>
        <begin position="688"/>
        <end position="807"/>
    </location>
</feature>
<feature type="modified residue" description="4-aspartylphosphate" evidence="4">
    <location>
        <position position="737"/>
    </location>
</feature>
<evidence type="ECO:0000313" key="9">
    <source>
        <dbReference type="EMBL" id="BDQ34541.1"/>
    </source>
</evidence>
<dbReference type="PANTHER" id="PTHR45339:SF3">
    <property type="entry name" value="HISTIDINE KINASE"/>
    <property type="match status" value="1"/>
</dbReference>
<dbReference type="InterPro" id="IPR001789">
    <property type="entry name" value="Sig_transdc_resp-reg_receiver"/>
</dbReference>
<dbReference type="SMART" id="SM00388">
    <property type="entry name" value="HisKA"/>
    <property type="match status" value="1"/>
</dbReference>
<accession>A0ABM8ATE6</accession>
<dbReference type="Pfam" id="PF02518">
    <property type="entry name" value="HATPase_c"/>
    <property type="match status" value="1"/>
</dbReference>
<dbReference type="CDD" id="cd17546">
    <property type="entry name" value="REC_hyHK_CKI1_RcsC-like"/>
    <property type="match status" value="1"/>
</dbReference>